<dbReference type="AlphaFoldDB" id="A0AAV7KYQ4"/>
<evidence type="ECO:0000313" key="2">
    <source>
        <dbReference type="Proteomes" id="UP001066276"/>
    </source>
</evidence>
<evidence type="ECO:0000313" key="1">
    <source>
        <dbReference type="EMBL" id="KAJ1083194.1"/>
    </source>
</evidence>
<protein>
    <submittedName>
        <fullName evidence="1">Uncharacterized protein</fullName>
    </submittedName>
</protein>
<proteinExistence type="predicted"/>
<dbReference type="EMBL" id="JANPWB010000016">
    <property type="protein sequence ID" value="KAJ1083194.1"/>
    <property type="molecule type" value="Genomic_DNA"/>
</dbReference>
<name>A0AAV7KYQ4_PLEWA</name>
<gene>
    <name evidence="1" type="ORF">NDU88_003354</name>
</gene>
<dbReference type="Proteomes" id="UP001066276">
    <property type="component" value="Chromosome 12"/>
</dbReference>
<comment type="caution">
    <text evidence="1">The sequence shown here is derived from an EMBL/GenBank/DDBJ whole genome shotgun (WGS) entry which is preliminary data.</text>
</comment>
<keyword evidence="2" id="KW-1185">Reference proteome</keyword>
<accession>A0AAV7KYQ4</accession>
<sequence>MWMFRREPGSSVCSHRTREPVLASAAWRAWRTGARAMLQRCRGGPFGPFGRAHLRAAGDPENRYQFAARSTPYALLLKGIKKQGAADRMRPPLFCHALPCPAQTHGPIAP</sequence>
<organism evidence="1 2">
    <name type="scientific">Pleurodeles waltl</name>
    <name type="common">Iberian ribbed newt</name>
    <dbReference type="NCBI Taxonomy" id="8319"/>
    <lineage>
        <taxon>Eukaryota</taxon>
        <taxon>Metazoa</taxon>
        <taxon>Chordata</taxon>
        <taxon>Craniata</taxon>
        <taxon>Vertebrata</taxon>
        <taxon>Euteleostomi</taxon>
        <taxon>Amphibia</taxon>
        <taxon>Batrachia</taxon>
        <taxon>Caudata</taxon>
        <taxon>Salamandroidea</taxon>
        <taxon>Salamandridae</taxon>
        <taxon>Pleurodelinae</taxon>
        <taxon>Pleurodeles</taxon>
    </lineage>
</organism>
<reference evidence="1" key="1">
    <citation type="journal article" date="2022" name="bioRxiv">
        <title>Sequencing and chromosome-scale assembly of the giantPleurodeles waltlgenome.</title>
        <authorList>
            <person name="Brown T."/>
            <person name="Elewa A."/>
            <person name="Iarovenko S."/>
            <person name="Subramanian E."/>
            <person name="Araus A.J."/>
            <person name="Petzold A."/>
            <person name="Susuki M."/>
            <person name="Suzuki K.-i.T."/>
            <person name="Hayashi T."/>
            <person name="Toyoda A."/>
            <person name="Oliveira C."/>
            <person name="Osipova E."/>
            <person name="Leigh N.D."/>
            <person name="Simon A."/>
            <person name="Yun M.H."/>
        </authorList>
    </citation>
    <scope>NUCLEOTIDE SEQUENCE</scope>
    <source>
        <strain evidence="1">20211129_DDA</strain>
        <tissue evidence="1">Liver</tissue>
    </source>
</reference>